<dbReference type="GO" id="GO:0016705">
    <property type="term" value="F:oxidoreductase activity, acting on paired donors, with incorporation or reduction of molecular oxygen"/>
    <property type="evidence" value="ECO:0007669"/>
    <property type="project" value="InterPro"/>
</dbReference>
<evidence type="ECO:0000313" key="1">
    <source>
        <dbReference type="EMBL" id="KAF5774895.1"/>
    </source>
</evidence>
<comment type="caution">
    <text evidence="1">The sequence shown here is derived from an EMBL/GenBank/DDBJ whole genome shotgun (WGS) entry which is preliminary data.</text>
</comment>
<reference evidence="1" key="2">
    <citation type="submission" date="2020-06" db="EMBL/GenBank/DDBJ databases">
        <title>Helianthus annuus Genome sequencing and assembly Release 2.</title>
        <authorList>
            <person name="Gouzy J."/>
            <person name="Langlade N."/>
            <person name="Munos S."/>
        </authorList>
    </citation>
    <scope>NUCLEOTIDE SEQUENCE</scope>
    <source>
        <tissue evidence="1">Leaves</tissue>
    </source>
</reference>
<organism evidence="1 2">
    <name type="scientific">Helianthus annuus</name>
    <name type="common">Common sunflower</name>
    <dbReference type="NCBI Taxonomy" id="4232"/>
    <lineage>
        <taxon>Eukaryota</taxon>
        <taxon>Viridiplantae</taxon>
        <taxon>Streptophyta</taxon>
        <taxon>Embryophyta</taxon>
        <taxon>Tracheophyta</taxon>
        <taxon>Spermatophyta</taxon>
        <taxon>Magnoliopsida</taxon>
        <taxon>eudicotyledons</taxon>
        <taxon>Gunneridae</taxon>
        <taxon>Pentapetalae</taxon>
        <taxon>asterids</taxon>
        <taxon>campanulids</taxon>
        <taxon>Asterales</taxon>
        <taxon>Asteraceae</taxon>
        <taxon>Asteroideae</taxon>
        <taxon>Heliantheae alliance</taxon>
        <taxon>Heliantheae</taxon>
        <taxon>Helianthus</taxon>
    </lineage>
</organism>
<keyword evidence="2" id="KW-1185">Reference proteome</keyword>
<dbReference type="PANTHER" id="PTHR47951">
    <property type="entry name" value="OS08G0547900 PROTEIN"/>
    <property type="match status" value="1"/>
</dbReference>
<reference evidence="1" key="1">
    <citation type="journal article" date="2017" name="Nature">
        <title>The sunflower genome provides insights into oil metabolism, flowering and Asterid evolution.</title>
        <authorList>
            <person name="Badouin H."/>
            <person name="Gouzy J."/>
            <person name="Grassa C.J."/>
            <person name="Murat F."/>
            <person name="Staton S.E."/>
            <person name="Cottret L."/>
            <person name="Lelandais-Briere C."/>
            <person name="Owens G.L."/>
            <person name="Carrere S."/>
            <person name="Mayjonade B."/>
            <person name="Legrand L."/>
            <person name="Gill N."/>
            <person name="Kane N.C."/>
            <person name="Bowers J.E."/>
            <person name="Hubner S."/>
            <person name="Bellec A."/>
            <person name="Berard A."/>
            <person name="Berges H."/>
            <person name="Blanchet N."/>
            <person name="Boniface M.C."/>
            <person name="Brunel D."/>
            <person name="Catrice O."/>
            <person name="Chaidir N."/>
            <person name="Claudel C."/>
            <person name="Donnadieu C."/>
            <person name="Faraut T."/>
            <person name="Fievet G."/>
            <person name="Helmstetter N."/>
            <person name="King M."/>
            <person name="Knapp S.J."/>
            <person name="Lai Z."/>
            <person name="Le Paslier M.C."/>
            <person name="Lippi Y."/>
            <person name="Lorenzon L."/>
            <person name="Mandel J.R."/>
            <person name="Marage G."/>
            <person name="Marchand G."/>
            <person name="Marquand E."/>
            <person name="Bret-Mestries E."/>
            <person name="Morien E."/>
            <person name="Nambeesan S."/>
            <person name="Nguyen T."/>
            <person name="Pegot-Espagnet P."/>
            <person name="Pouilly N."/>
            <person name="Raftis F."/>
            <person name="Sallet E."/>
            <person name="Schiex T."/>
            <person name="Thomas J."/>
            <person name="Vandecasteele C."/>
            <person name="Vares D."/>
            <person name="Vear F."/>
            <person name="Vautrin S."/>
            <person name="Crespi M."/>
            <person name="Mangin B."/>
            <person name="Burke J.M."/>
            <person name="Salse J."/>
            <person name="Munos S."/>
            <person name="Vincourt P."/>
            <person name="Rieseberg L.H."/>
            <person name="Langlade N.B."/>
        </authorList>
    </citation>
    <scope>NUCLEOTIDE SEQUENCE</scope>
    <source>
        <tissue evidence="1">Leaves</tissue>
    </source>
</reference>
<dbReference type="GO" id="GO:0020037">
    <property type="term" value="F:heme binding"/>
    <property type="evidence" value="ECO:0007669"/>
    <property type="project" value="InterPro"/>
</dbReference>
<dbReference type="Pfam" id="PF00067">
    <property type="entry name" value="p450"/>
    <property type="match status" value="1"/>
</dbReference>
<accession>A0A9K3HC27</accession>
<dbReference type="Gramene" id="mRNA:HanXRQr2_Chr13g0605911">
    <property type="protein sequence ID" value="mRNA:HanXRQr2_Chr13g0605911"/>
    <property type="gene ID" value="HanXRQr2_Chr13g0605911"/>
</dbReference>
<dbReference type="SUPFAM" id="SSF48264">
    <property type="entry name" value="Cytochrome P450"/>
    <property type="match status" value="1"/>
</dbReference>
<proteinExistence type="predicted"/>
<dbReference type="Gene3D" id="1.10.630.10">
    <property type="entry name" value="Cytochrome P450"/>
    <property type="match status" value="1"/>
</dbReference>
<dbReference type="GO" id="GO:0004497">
    <property type="term" value="F:monooxygenase activity"/>
    <property type="evidence" value="ECO:0007669"/>
    <property type="project" value="InterPro"/>
</dbReference>
<name>A0A9K3HC27_HELAN</name>
<protein>
    <submittedName>
        <fullName evidence="1">Cytochrome P450</fullName>
    </submittedName>
</protein>
<sequence length="202" mass="22767">MIFIIQSSPSGHGGGKSKTNNQDQFACTILTISIPTLVLVWSKWTLSYFKDTTRLPPGPYGLPFVGYLPFLRNNLHERFTEMAHKYGPIFSLRLGSKLHVVVNSMDLVKVVARDMNQTFANRCPPQTVLANTYGIEVNVVTSMLWGCSKYGERKDNSYIGDDFREVELKIIELIGALNVSDFIPMLSRFDLQGSLSREVLEQ</sequence>
<dbReference type="InterPro" id="IPR036396">
    <property type="entry name" value="Cyt_P450_sf"/>
</dbReference>
<dbReference type="InterPro" id="IPR001128">
    <property type="entry name" value="Cyt_P450"/>
</dbReference>
<dbReference type="Proteomes" id="UP000215914">
    <property type="component" value="Unassembled WGS sequence"/>
</dbReference>
<evidence type="ECO:0000313" key="2">
    <source>
        <dbReference type="Proteomes" id="UP000215914"/>
    </source>
</evidence>
<gene>
    <name evidence="1" type="ORF">HanXRQr2_Chr13g0605911</name>
</gene>
<dbReference type="PANTHER" id="PTHR47951:SF7">
    <property type="entry name" value="FLAVONOID 3',5'-HYDROXYLASE-LIKE ISOFORM X1"/>
    <property type="match status" value="1"/>
</dbReference>
<dbReference type="EMBL" id="MNCJ02000328">
    <property type="protein sequence ID" value="KAF5774895.1"/>
    <property type="molecule type" value="Genomic_DNA"/>
</dbReference>
<dbReference type="AlphaFoldDB" id="A0A9K3HC27"/>
<dbReference type="GO" id="GO:0005506">
    <property type="term" value="F:iron ion binding"/>
    <property type="evidence" value="ECO:0007669"/>
    <property type="project" value="InterPro"/>
</dbReference>